<evidence type="ECO:0000313" key="4">
    <source>
        <dbReference type="Proteomes" id="UP000296469"/>
    </source>
</evidence>
<keyword evidence="4" id="KW-1185">Reference proteome</keyword>
<dbReference type="OrthoDB" id="9811177at2"/>
<feature type="compositionally biased region" description="Acidic residues" evidence="1">
    <location>
        <begin position="187"/>
        <end position="219"/>
    </location>
</feature>
<feature type="domain" description="YgjP-like metallopeptidase" evidence="2">
    <location>
        <begin position="101"/>
        <end position="165"/>
    </location>
</feature>
<sequence length="280" mass="30288">MPTPREPDPRVVAAPAVEVRRSRRRVRTVSAWREGERTVVAIPARFTRAQEREWVGRMVERLVAQERRRRPSDAQLLARAQDLSRRYLGGRAVPSTVRWSSNQGRRWGSCTPSDGTIRISDRVRGMPRWVLDYVLLHELAHLLQPGHGPTFWAELTPYPHTQRARGFLEGYAFLRDGTPGDGPPADEPADDGVGDDAVGDDAAGDDADDAVGDEGVEDVAVDLDLGDDAVAADALDVPVHAAAGAAVPGTDAADDAAPDDVAAPRPDVPAARPGTRRALR</sequence>
<proteinExistence type="predicted"/>
<feature type="compositionally biased region" description="Low complexity" evidence="1">
    <location>
        <begin position="259"/>
        <end position="273"/>
    </location>
</feature>
<dbReference type="Proteomes" id="UP000296469">
    <property type="component" value="Chromosome"/>
</dbReference>
<dbReference type="RefSeq" id="WP_135973664.1">
    <property type="nucleotide sequence ID" value="NZ_CP039291.1"/>
</dbReference>
<reference evidence="3 4" key="1">
    <citation type="submission" date="2019-04" db="EMBL/GenBank/DDBJ databases">
        <title>Isolation and identification of Cellulomonas shaoxiangyii sp. Nov. isolated from feces of the Tibetan antelopes (Pantholops hodgsonii) in the Qinghai-Tibet plateau of China.</title>
        <authorList>
            <person name="Tian Z."/>
        </authorList>
    </citation>
    <scope>NUCLEOTIDE SEQUENCE [LARGE SCALE GENOMIC DNA]</scope>
    <source>
        <strain evidence="3 4">Z28</strain>
    </source>
</reference>
<evidence type="ECO:0000313" key="3">
    <source>
        <dbReference type="EMBL" id="QCB93046.1"/>
    </source>
</evidence>
<name>A0A4P7SIX9_9CELL</name>
<dbReference type="PANTHER" id="PTHR30399:SF1">
    <property type="entry name" value="UTP PYROPHOSPHATASE"/>
    <property type="match status" value="1"/>
</dbReference>
<feature type="region of interest" description="Disordered" evidence="1">
    <location>
        <begin position="173"/>
        <end position="219"/>
    </location>
</feature>
<gene>
    <name evidence="3" type="ORF">E5225_05215</name>
</gene>
<organism evidence="3 4">
    <name type="scientific">Cellulomonas shaoxiangyii</name>
    <dbReference type="NCBI Taxonomy" id="2566013"/>
    <lineage>
        <taxon>Bacteria</taxon>
        <taxon>Bacillati</taxon>
        <taxon>Actinomycetota</taxon>
        <taxon>Actinomycetes</taxon>
        <taxon>Micrococcales</taxon>
        <taxon>Cellulomonadaceae</taxon>
        <taxon>Cellulomonas</taxon>
    </lineage>
</organism>
<dbReference type="InterPro" id="IPR053136">
    <property type="entry name" value="UTP_pyrophosphatase-like"/>
</dbReference>
<feature type="region of interest" description="Disordered" evidence="1">
    <location>
        <begin position="246"/>
        <end position="280"/>
    </location>
</feature>
<dbReference type="PANTHER" id="PTHR30399">
    <property type="entry name" value="UNCHARACTERIZED PROTEIN YGJP"/>
    <property type="match status" value="1"/>
</dbReference>
<dbReference type="InterPro" id="IPR002725">
    <property type="entry name" value="YgjP-like_metallopeptidase"/>
</dbReference>
<evidence type="ECO:0000256" key="1">
    <source>
        <dbReference type="SAM" id="MobiDB-lite"/>
    </source>
</evidence>
<dbReference type="CDD" id="cd07344">
    <property type="entry name" value="M48_yhfN_like"/>
    <property type="match status" value="1"/>
</dbReference>
<evidence type="ECO:0000259" key="2">
    <source>
        <dbReference type="Pfam" id="PF01863"/>
    </source>
</evidence>
<dbReference type="AlphaFoldDB" id="A0A4P7SIX9"/>
<dbReference type="EMBL" id="CP039291">
    <property type="protein sequence ID" value="QCB93046.1"/>
    <property type="molecule type" value="Genomic_DNA"/>
</dbReference>
<accession>A0A4P7SIX9</accession>
<dbReference type="Gene3D" id="3.30.2010.10">
    <property type="entry name" value="Metalloproteases ('zincins'), catalytic domain"/>
    <property type="match status" value="1"/>
</dbReference>
<protein>
    <submittedName>
        <fullName evidence="3">M48 family peptidase</fullName>
    </submittedName>
</protein>
<dbReference type="Pfam" id="PF01863">
    <property type="entry name" value="YgjP-like"/>
    <property type="match status" value="1"/>
</dbReference>
<dbReference type="KEGG" id="celz:E5225_05215"/>